<organism evidence="1 2">
    <name type="scientific">Candidatus Nitrosocosmicus arcticus</name>
    <dbReference type="NCBI Taxonomy" id="2035267"/>
    <lineage>
        <taxon>Archaea</taxon>
        <taxon>Nitrososphaerota</taxon>
        <taxon>Nitrososphaeria</taxon>
        <taxon>Nitrososphaerales</taxon>
        <taxon>Nitrososphaeraceae</taxon>
        <taxon>Candidatus Nitrosocosmicus</taxon>
    </lineage>
</organism>
<name>A0A557SRH2_9ARCH</name>
<protein>
    <submittedName>
        <fullName evidence="1">Uncharacterized protein</fullName>
    </submittedName>
</protein>
<reference evidence="1 2" key="1">
    <citation type="journal article" date="2019" name="Front. Microbiol.">
        <title>Ammonia Oxidation by the Arctic Terrestrial Thaumarchaeote Candidatus Nitrosocosmicus arcticus Is Stimulated by Increasing Temperatures.</title>
        <authorList>
            <person name="Alves R.J.E."/>
            <person name="Kerou M."/>
            <person name="Zappe A."/>
            <person name="Bittner R."/>
            <person name="Abby S.S."/>
            <person name="Schmidt H.A."/>
            <person name="Pfeifer K."/>
            <person name="Schleper C."/>
        </authorList>
    </citation>
    <scope>NUCLEOTIDE SEQUENCE [LARGE SCALE GENOMIC DNA]</scope>
    <source>
        <strain evidence="1 2">Kfb</strain>
    </source>
</reference>
<proteinExistence type="predicted"/>
<sequence>MPTIEHNNEFYQNLAFKWAPINYQHIRLTSINNYYQTKKDLIVPITLNFYKQKKDNLELCWDTKNIRERLRKIDVEFLLPVVYYSVAETETHYFILYAFYHADDDTHPNDMEGCLLILEKMDLNEVLLGMVTVAHQDFWLYSYENSIRQASGEEFLEDYNLEVDVSIDYIRPLIQQEVGKHGLNALGTRINRFTKFLNWIRSLLSIYPDVIVYSPGDKPRYYDTKSIFKGRGTAYSPTFQYELVDILDPVEGFWKRWHARPNSTFQENGQFHGGAANPPWLWKELKLNFQHSEEVGLMWADPAKLVNKLFKPGKGRKDFSISYIRHMDGTFY</sequence>
<dbReference type="RefSeq" id="WP_144734240.1">
    <property type="nucleotide sequence ID" value="NZ_ML675592.1"/>
</dbReference>
<dbReference type="AlphaFoldDB" id="A0A557SRH2"/>
<evidence type="ECO:0000313" key="1">
    <source>
        <dbReference type="EMBL" id="TVP39200.1"/>
    </source>
</evidence>
<accession>A0A557SRH2</accession>
<evidence type="ECO:0000313" key="2">
    <source>
        <dbReference type="Proteomes" id="UP000315289"/>
    </source>
</evidence>
<comment type="caution">
    <text evidence="1">The sequence shown here is derived from an EMBL/GenBank/DDBJ whole genome shotgun (WGS) entry which is preliminary data.</text>
</comment>
<dbReference type="EMBL" id="VOAH01000018">
    <property type="protein sequence ID" value="TVP39200.1"/>
    <property type="molecule type" value="Genomic_DNA"/>
</dbReference>
<gene>
    <name evidence="1" type="ORF">NARC_180011</name>
</gene>
<dbReference type="Proteomes" id="UP000315289">
    <property type="component" value="Unassembled WGS sequence"/>
</dbReference>
<keyword evidence="2" id="KW-1185">Reference proteome</keyword>